<keyword evidence="4" id="KW-0805">Transcription regulation</keyword>
<evidence type="ECO:0000256" key="5">
    <source>
        <dbReference type="ARBA" id="ARBA00023016"/>
    </source>
</evidence>
<dbReference type="Proteomes" id="UP001222027">
    <property type="component" value="Unassembled WGS sequence"/>
</dbReference>
<organism evidence="13 14">
    <name type="scientific">Ensete ventricosum</name>
    <name type="common">Abyssinian banana</name>
    <name type="synonym">Musa ensete</name>
    <dbReference type="NCBI Taxonomy" id="4639"/>
    <lineage>
        <taxon>Eukaryota</taxon>
        <taxon>Viridiplantae</taxon>
        <taxon>Streptophyta</taxon>
        <taxon>Embryophyta</taxon>
        <taxon>Tracheophyta</taxon>
        <taxon>Spermatophyta</taxon>
        <taxon>Magnoliopsida</taxon>
        <taxon>Liliopsida</taxon>
        <taxon>Zingiberales</taxon>
        <taxon>Musaceae</taxon>
        <taxon>Ensete</taxon>
    </lineage>
</organism>
<evidence type="ECO:0000256" key="7">
    <source>
        <dbReference type="ARBA" id="ARBA00023163"/>
    </source>
</evidence>
<dbReference type="SMART" id="SM00415">
    <property type="entry name" value="HSF"/>
    <property type="match status" value="1"/>
</dbReference>
<dbReference type="AlphaFoldDB" id="A0AAV8PY96"/>
<feature type="region of interest" description="Disordered" evidence="11">
    <location>
        <begin position="346"/>
        <end position="365"/>
    </location>
</feature>
<dbReference type="InterPro" id="IPR036388">
    <property type="entry name" value="WH-like_DNA-bd_sf"/>
</dbReference>
<keyword evidence="6" id="KW-0238">DNA-binding</keyword>
<dbReference type="InterPro" id="IPR036390">
    <property type="entry name" value="WH_DNA-bd_sf"/>
</dbReference>
<feature type="coiled-coil region" evidence="10">
    <location>
        <begin position="136"/>
        <end position="177"/>
    </location>
</feature>
<dbReference type="Pfam" id="PF00447">
    <property type="entry name" value="HSF_DNA-bind"/>
    <property type="match status" value="1"/>
</dbReference>
<dbReference type="GO" id="GO:0003700">
    <property type="term" value="F:DNA-binding transcription factor activity"/>
    <property type="evidence" value="ECO:0007669"/>
    <property type="project" value="InterPro"/>
</dbReference>
<dbReference type="EMBL" id="JAQQAF010000008">
    <property type="protein sequence ID" value="KAJ8464249.1"/>
    <property type="molecule type" value="Genomic_DNA"/>
</dbReference>
<keyword evidence="3" id="KW-0597">Phosphoprotein</keyword>
<reference evidence="13 14" key="1">
    <citation type="submission" date="2022-12" db="EMBL/GenBank/DDBJ databases">
        <title>Chromosome-scale assembly of the Ensete ventricosum genome.</title>
        <authorList>
            <person name="Dussert Y."/>
            <person name="Stocks J."/>
            <person name="Wendawek A."/>
            <person name="Woldeyes F."/>
            <person name="Nichols R.A."/>
            <person name="Borrell J.S."/>
        </authorList>
    </citation>
    <scope>NUCLEOTIDE SEQUENCE [LARGE SCALE GENOMIC DNA]</scope>
    <source>
        <strain evidence="14">cv. Maze</strain>
        <tissue evidence="13">Seeds</tissue>
    </source>
</reference>
<comment type="subcellular location">
    <subcellularLocation>
        <location evidence="1">Nucleus</location>
    </subcellularLocation>
</comment>
<evidence type="ECO:0000259" key="12">
    <source>
        <dbReference type="PROSITE" id="PS00434"/>
    </source>
</evidence>
<evidence type="ECO:0000256" key="6">
    <source>
        <dbReference type="ARBA" id="ARBA00023125"/>
    </source>
</evidence>
<keyword evidence="5" id="KW-0346">Stress response</keyword>
<protein>
    <recommendedName>
        <fullName evidence="12">HSF-type DNA-binding domain-containing protein</fullName>
    </recommendedName>
</protein>
<keyword evidence="7" id="KW-0804">Transcription</keyword>
<dbReference type="PANTHER" id="PTHR10015:SF450">
    <property type="entry name" value="HEAT STRESS TRANSCRIPTION FACTOR A-2E"/>
    <property type="match status" value="1"/>
</dbReference>
<comment type="subunit">
    <text evidence="2">Homotrimer.</text>
</comment>
<evidence type="ECO:0000256" key="4">
    <source>
        <dbReference type="ARBA" id="ARBA00023015"/>
    </source>
</evidence>
<comment type="caution">
    <text evidence="13">The sequence shown here is derived from an EMBL/GenBank/DDBJ whole genome shotgun (WGS) entry which is preliminary data.</text>
</comment>
<keyword evidence="10" id="KW-0175">Coiled coil</keyword>
<dbReference type="GO" id="GO:0005634">
    <property type="term" value="C:nucleus"/>
    <property type="evidence" value="ECO:0007669"/>
    <property type="project" value="UniProtKB-SubCell"/>
</dbReference>
<proteinExistence type="inferred from homology"/>
<name>A0AAV8PY96_ENSVE</name>
<dbReference type="GO" id="GO:0034605">
    <property type="term" value="P:cellular response to heat"/>
    <property type="evidence" value="ECO:0007669"/>
    <property type="project" value="TreeGrafter"/>
</dbReference>
<dbReference type="FunFam" id="1.10.10.10:FF:000057">
    <property type="entry name" value="Heat shock transcription factor 1"/>
    <property type="match status" value="1"/>
</dbReference>
<keyword evidence="14" id="KW-1185">Reference proteome</keyword>
<evidence type="ECO:0000313" key="13">
    <source>
        <dbReference type="EMBL" id="KAJ8464249.1"/>
    </source>
</evidence>
<evidence type="ECO:0000256" key="8">
    <source>
        <dbReference type="ARBA" id="ARBA00023242"/>
    </source>
</evidence>
<feature type="domain" description="HSF-type DNA-binding" evidence="12">
    <location>
        <begin position="55"/>
        <end position="79"/>
    </location>
</feature>
<evidence type="ECO:0000256" key="10">
    <source>
        <dbReference type="SAM" id="Coils"/>
    </source>
</evidence>
<dbReference type="PROSITE" id="PS00434">
    <property type="entry name" value="HSF_DOMAIN"/>
    <property type="match status" value="1"/>
</dbReference>
<dbReference type="GO" id="GO:0000978">
    <property type="term" value="F:RNA polymerase II cis-regulatory region sequence-specific DNA binding"/>
    <property type="evidence" value="ECO:0007669"/>
    <property type="project" value="TreeGrafter"/>
</dbReference>
<evidence type="ECO:0000313" key="14">
    <source>
        <dbReference type="Proteomes" id="UP001222027"/>
    </source>
</evidence>
<dbReference type="InterPro" id="IPR000232">
    <property type="entry name" value="HSF_DNA-bd"/>
</dbReference>
<evidence type="ECO:0000256" key="11">
    <source>
        <dbReference type="SAM" id="MobiDB-lite"/>
    </source>
</evidence>
<dbReference type="SUPFAM" id="SSF46785">
    <property type="entry name" value="Winged helix' DNA-binding domain"/>
    <property type="match status" value="1"/>
</dbReference>
<evidence type="ECO:0000256" key="9">
    <source>
        <dbReference type="RuleBase" id="RU004020"/>
    </source>
</evidence>
<dbReference type="Gene3D" id="1.10.10.10">
    <property type="entry name" value="Winged helix-like DNA-binding domain superfamily/Winged helix DNA-binding domain"/>
    <property type="match status" value="1"/>
</dbReference>
<evidence type="ECO:0000256" key="1">
    <source>
        <dbReference type="ARBA" id="ARBA00004123"/>
    </source>
</evidence>
<dbReference type="GO" id="GO:0006357">
    <property type="term" value="P:regulation of transcription by RNA polymerase II"/>
    <property type="evidence" value="ECO:0007669"/>
    <property type="project" value="TreeGrafter"/>
</dbReference>
<keyword evidence="8" id="KW-0539">Nucleus</keyword>
<evidence type="ECO:0000256" key="2">
    <source>
        <dbReference type="ARBA" id="ARBA00011233"/>
    </source>
</evidence>
<comment type="similarity">
    <text evidence="9">Belongs to the HSF family.</text>
</comment>
<sequence length="365" mass="41024">MASGGGSSLVPALPPFLSKCYDMVDDPSTDDTVSWSKTSNSFVIWDPHAFSQDLLPKYFKHSNLSSFVRQLNTYGFHKVDPDKWEFANEGFLRGQKHLLKTITRRKPAHNIVPQQQPRPKTQSVNEVGNFGFKEEIEILKRDKNALMQELIKVRQHQQNSELELHSLIQRIRHMEQKQLEMMSLLAMVVQTPNFIAQLVQQNVNDRWSNINKRRRLPAPEHNALDGAEAVLDGQIIKYQPFAPEIIKSSFLPVVNSKESGSLQHESSVFNDLHPNGVSMTAGADLALPLRENGSLTNLEDLEQLLASSAGENSEQIEPGALAEYMRSLDFTEQDTDGCMGILSAKNETEIGNPTSEKGSNDMVDW</sequence>
<gene>
    <name evidence="13" type="ORF">OPV22_026801</name>
</gene>
<accession>A0AAV8PY96</accession>
<dbReference type="PANTHER" id="PTHR10015">
    <property type="entry name" value="HEAT SHOCK TRANSCRIPTION FACTOR"/>
    <property type="match status" value="1"/>
</dbReference>
<dbReference type="PRINTS" id="PR00056">
    <property type="entry name" value="HSFDOMAIN"/>
</dbReference>
<evidence type="ECO:0000256" key="3">
    <source>
        <dbReference type="ARBA" id="ARBA00022553"/>
    </source>
</evidence>